<accession>Q8H2L3</accession>
<dbReference type="AlphaFoldDB" id="Q8H2L3"/>
<reference evidence="3" key="2">
    <citation type="journal article" date="2008" name="Nucleic Acids Res.">
        <title>The rice annotation project database (RAP-DB): 2008 update.</title>
        <authorList>
            <consortium name="The rice annotation project (RAP)"/>
        </authorList>
    </citation>
    <scope>GENOME REANNOTATION</scope>
    <source>
        <strain evidence="3">cv. Nipponbare</strain>
    </source>
</reference>
<evidence type="ECO:0000313" key="3">
    <source>
        <dbReference type="Proteomes" id="UP000000763"/>
    </source>
</evidence>
<name>Q8H2L3_ORYSJ</name>
<evidence type="ECO:0000256" key="1">
    <source>
        <dbReference type="SAM" id="MobiDB-lite"/>
    </source>
</evidence>
<organism evidence="2 3">
    <name type="scientific">Oryza sativa subsp. japonica</name>
    <name type="common">Rice</name>
    <dbReference type="NCBI Taxonomy" id="39947"/>
    <lineage>
        <taxon>Eukaryota</taxon>
        <taxon>Viridiplantae</taxon>
        <taxon>Streptophyta</taxon>
        <taxon>Embryophyta</taxon>
        <taxon>Tracheophyta</taxon>
        <taxon>Spermatophyta</taxon>
        <taxon>Magnoliopsida</taxon>
        <taxon>Liliopsida</taxon>
        <taxon>Poales</taxon>
        <taxon>Poaceae</taxon>
        <taxon>BOP clade</taxon>
        <taxon>Oryzoideae</taxon>
        <taxon>Oryzeae</taxon>
        <taxon>Oryzinae</taxon>
        <taxon>Oryza</taxon>
        <taxon>Oryza sativa</taxon>
    </lineage>
</organism>
<evidence type="ECO:0000313" key="2">
    <source>
        <dbReference type="EMBL" id="BAC20905.1"/>
    </source>
</evidence>
<dbReference type="Proteomes" id="UP000000763">
    <property type="component" value="Chromosome 7"/>
</dbReference>
<gene>
    <name evidence="2" type="primary">OSJNBa0016A21.107</name>
</gene>
<reference evidence="3" key="1">
    <citation type="journal article" date="2005" name="Nature">
        <title>The map-based sequence of the rice genome.</title>
        <authorList>
            <consortium name="International rice genome sequencing project (IRGSP)"/>
            <person name="Matsumoto T."/>
            <person name="Wu J."/>
            <person name="Kanamori H."/>
            <person name="Katayose Y."/>
            <person name="Fujisawa M."/>
            <person name="Namiki N."/>
            <person name="Mizuno H."/>
            <person name="Yamamoto K."/>
            <person name="Antonio B.A."/>
            <person name="Baba T."/>
            <person name="Sakata K."/>
            <person name="Nagamura Y."/>
            <person name="Aoki H."/>
            <person name="Arikawa K."/>
            <person name="Arita K."/>
            <person name="Bito T."/>
            <person name="Chiden Y."/>
            <person name="Fujitsuka N."/>
            <person name="Fukunaka R."/>
            <person name="Hamada M."/>
            <person name="Harada C."/>
            <person name="Hayashi A."/>
            <person name="Hijishita S."/>
            <person name="Honda M."/>
            <person name="Hosokawa S."/>
            <person name="Ichikawa Y."/>
            <person name="Idonuma A."/>
            <person name="Iijima M."/>
            <person name="Ikeda M."/>
            <person name="Ikeno M."/>
            <person name="Ito K."/>
            <person name="Ito S."/>
            <person name="Ito T."/>
            <person name="Ito Y."/>
            <person name="Ito Y."/>
            <person name="Iwabuchi A."/>
            <person name="Kamiya K."/>
            <person name="Karasawa W."/>
            <person name="Kurita K."/>
            <person name="Katagiri S."/>
            <person name="Kikuta A."/>
            <person name="Kobayashi H."/>
            <person name="Kobayashi N."/>
            <person name="Machita K."/>
            <person name="Maehara T."/>
            <person name="Masukawa M."/>
            <person name="Mizubayashi T."/>
            <person name="Mukai Y."/>
            <person name="Nagasaki H."/>
            <person name="Nagata Y."/>
            <person name="Naito S."/>
            <person name="Nakashima M."/>
            <person name="Nakama Y."/>
            <person name="Nakamichi Y."/>
            <person name="Nakamura M."/>
            <person name="Meguro A."/>
            <person name="Negishi M."/>
            <person name="Ohta I."/>
            <person name="Ohta T."/>
            <person name="Okamoto M."/>
            <person name="Ono N."/>
            <person name="Saji S."/>
            <person name="Sakaguchi M."/>
            <person name="Sakai K."/>
            <person name="Shibata M."/>
            <person name="Shimokawa T."/>
            <person name="Song J."/>
            <person name="Takazaki Y."/>
            <person name="Terasawa K."/>
            <person name="Tsugane M."/>
            <person name="Tsuji K."/>
            <person name="Ueda S."/>
            <person name="Waki K."/>
            <person name="Yamagata H."/>
            <person name="Yamamoto M."/>
            <person name="Yamamoto S."/>
            <person name="Yamane H."/>
            <person name="Yoshiki S."/>
            <person name="Yoshihara R."/>
            <person name="Yukawa K."/>
            <person name="Zhong H."/>
            <person name="Yano M."/>
            <person name="Yuan Q."/>
            <person name="Ouyang S."/>
            <person name="Liu J."/>
            <person name="Jones K.M."/>
            <person name="Gansberger K."/>
            <person name="Moffat K."/>
            <person name="Hill J."/>
            <person name="Bera J."/>
            <person name="Fadrosh D."/>
            <person name="Jin S."/>
            <person name="Johri S."/>
            <person name="Kim M."/>
            <person name="Overton L."/>
            <person name="Reardon M."/>
            <person name="Tsitrin T."/>
            <person name="Vuong H."/>
            <person name="Weaver B."/>
            <person name="Ciecko A."/>
            <person name="Tallon L."/>
            <person name="Jackson J."/>
            <person name="Pai G."/>
            <person name="Aken S.V."/>
            <person name="Utterback T."/>
            <person name="Reidmuller S."/>
            <person name="Feldblyum T."/>
            <person name="Hsiao J."/>
            <person name="Zismann V."/>
            <person name="Iobst S."/>
            <person name="de Vazeille A.R."/>
            <person name="Buell C.R."/>
            <person name="Ying K."/>
            <person name="Li Y."/>
            <person name="Lu T."/>
            <person name="Huang Y."/>
            <person name="Zhao Q."/>
            <person name="Feng Q."/>
            <person name="Zhang L."/>
            <person name="Zhu J."/>
            <person name="Weng Q."/>
            <person name="Mu J."/>
            <person name="Lu Y."/>
            <person name="Fan D."/>
            <person name="Liu Y."/>
            <person name="Guan J."/>
            <person name="Zhang Y."/>
            <person name="Yu S."/>
            <person name="Liu X."/>
            <person name="Zhang Y."/>
            <person name="Hong G."/>
            <person name="Han B."/>
            <person name="Choisne N."/>
            <person name="Demange N."/>
            <person name="Orjeda G."/>
            <person name="Samain S."/>
            <person name="Cattolico L."/>
            <person name="Pelletier E."/>
            <person name="Couloux A."/>
            <person name="Segurens B."/>
            <person name="Wincker P."/>
            <person name="D'Hont A."/>
            <person name="Scarpelli C."/>
            <person name="Weissenbach J."/>
            <person name="Salanoubat M."/>
            <person name="Quetier F."/>
            <person name="Yu Y."/>
            <person name="Kim H.R."/>
            <person name="Rambo T."/>
            <person name="Currie J."/>
            <person name="Collura K."/>
            <person name="Luo M."/>
            <person name="Yang T."/>
            <person name="Ammiraju J.S.S."/>
            <person name="Engler F."/>
            <person name="Soderlund C."/>
            <person name="Wing R.A."/>
            <person name="Palmer L.E."/>
            <person name="de la Bastide M."/>
            <person name="Spiegel L."/>
            <person name="Nascimento L."/>
            <person name="Zutavern T."/>
            <person name="O'Shaughnessy A."/>
            <person name="Dike S."/>
            <person name="Dedhia N."/>
            <person name="Preston R."/>
            <person name="Balija V."/>
            <person name="McCombie W.R."/>
            <person name="Chow T."/>
            <person name="Chen H."/>
            <person name="Chung M."/>
            <person name="Chen C."/>
            <person name="Shaw J."/>
            <person name="Wu H."/>
            <person name="Hsiao K."/>
            <person name="Chao Y."/>
            <person name="Chu M."/>
            <person name="Cheng C."/>
            <person name="Hour A."/>
            <person name="Lee P."/>
            <person name="Lin S."/>
            <person name="Lin Y."/>
            <person name="Liou J."/>
            <person name="Liu S."/>
            <person name="Hsing Y."/>
            <person name="Raghuvanshi S."/>
            <person name="Mohanty A."/>
            <person name="Bharti A.K."/>
            <person name="Gaur A."/>
            <person name="Gupta V."/>
            <person name="Kumar D."/>
            <person name="Ravi V."/>
            <person name="Vij S."/>
            <person name="Kapur A."/>
            <person name="Khurana P."/>
            <person name="Khurana P."/>
            <person name="Khurana J.P."/>
            <person name="Tyagi A.K."/>
            <person name="Gaikwad K."/>
            <person name="Singh A."/>
            <person name="Dalal V."/>
            <person name="Srivastava S."/>
            <person name="Dixit A."/>
            <person name="Pal A.K."/>
            <person name="Ghazi I.A."/>
            <person name="Yadav M."/>
            <person name="Pandit A."/>
            <person name="Bhargava A."/>
            <person name="Sureshbabu K."/>
            <person name="Batra K."/>
            <person name="Sharma T.R."/>
            <person name="Mohapatra T."/>
            <person name="Singh N.K."/>
            <person name="Messing J."/>
            <person name="Nelson A.B."/>
            <person name="Fuks G."/>
            <person name="Kavchok S."/>
            <person name="Keizer G."/>
            <person name="Linton E."/>
            <person name="Llaca V."/>
            <person name="Song R."/>
            <person name="Tanyolac B."/>
            <person name="Young S."/>
            <person name="Ho-Il K."/>
            <person name="Hahn J.H."/>
            <person name="Sangsakoo G."/>
            <person name="Vanavichit A."/>
            <person name="de Mattos Luiz.A.T."/>
            <person name="Zimmer P.D."/>
            <person name="Malone G."/>
            <person name="Dellagostin O."/>
            <person name="de Oliveira A.C."/>
            <person name="Bevan M."/>
            <person name="Bancroft I."/>
            <person name="Minx P."/>
            <person name="Cordum H."/>
            <person name="Wilson R."/>
            <person name="Cheng Z."/>
            <person name="Jin W."/>
            <person name="Jiang J."/>
            <person name="Leong S.A."/>
            <person name="Iwama H."/>
            <person name="Gojobori T."/>
            <person name="Itoh T."/>
            <person name="Niimura Y."/>
            <person name="Fujii Y."/>
            <person name="Habara T."/>
            <person name="Sakai H."/>
            <person name="Sato Y."/>
            <person name="Wilson G."/>
            <person name="Kumar K."/>
            <person name="McCouch S."/>
            <person name="Juretic N."/>
            <person name="Hoen D."/>
            <person name="Wright S."/>
            <person name="Bruskiewich R."/>
            <person name="Bureau T."/>
            <person name="Miyao A."/>
            <person name="Hirochika H."/>
            <person name="Nishikawa T."/>
            <person name="Kadowaki K."/>
            <person name="Sugiura M."/>
            <person name="Burr B."/>
            <person name="Sasaki T."/>
        </authorList>
    </citation>
    <scope>NUCLEOTIDE SEQUENCE [LARGE SCALE GENOMIC DNA]</scope>
    <source>
        <strain evidence="3">cv. Nipponbare</strain>
    </source>
</reference>
<protein>
    <submittedName>
        <fullName evidence="2">Uncharacterized protein</fullName>
    </submittedName>
</protein>
<sequence>MTCWPTGWARRERRRAAATTTMTWEKGGRSARASSGLERPRDERRRRASTSAATQEKGTRGGHRHAGELEDGDPSGGEVSDLHDIVQTYVIFEKKS</sequence>
<feature type="region of interest" description="Disordered" evidence="1">
    <location>
        <begin position="1"/>
        <end position="82"/>
    </location>
</feature>
<dbReference type="EMBL" id="AP005764">
    <property type="protein sequence ID" value="BAC20905.1"/>
    <property type="molecule type" value="Genomic_DNA"/>
</dbReference>
<proteinExistence type="predicted"/>